<reference evidence="2" key="1">
    <citation type="submission" date="2013-12" db="EMBL/GenBank/DDBJ databases">
        <title>A Varibaculum cambriense genome reconstructed from a premature infant gut community with otherwise low bacterial novelty that shifts toward anaerobic metabolism during the third week of life.</title>
        <authorList>
            <person name="Brown C.T."/>
            <person name="Sharon I."/>
            <person name="Thomas B.C."/>
            <person name="Castelle C.J."/>
            <person name="Morowitz M.J."/>
            <person name="Banfield J.F."/>
        </authorList>
    </citation>
    <scope>NUCLEOTIDE SEQUENCE</scope>
</reference>
<gene>
    <name evidence="2" type="ORF">Q604_UNBC02622G0001</name>
</gene>
<sequence length="63" mass="6520">VTMGALAVLGVLVAPVREFFLLAWPTTSTWLAILIGGGAAVAGIQAVGVARWIGRLTSRVSKE</sequence>
<dbReference type="EMBL" id="AZMM01002622">
    <property type="protein sequence ID" value="ETJ43385.1"/>
    <property type="molecule type" value="Genomic_DNA"/>
</dbReference>
<keyword evidence="1" id="KW-0812">Transmembrane</keyword>
<evidence type="ECO:0000256" key="1">
    <source>
        <dbReference type="SAM" id="Phobius"/>
    </source>
</evidence>
<feature type="transmembrane region" description="Helical" evidence="1">
    <location>
        <begin position="29"/>
        <end position="53"/>
    </location>
</feature>
<dbReference type="AlphaFoldDB" id="W1YNS4"/>
<organism evidence="2">
    <name type="scientific">human gut metagenome</name>
    <dbReference type="NCBI Taxonomy" id="408170"/>
    <lineage>
        <taxon>unclassified sequences</taxon>
        <taxon>metagenomes</taxon>
        <taxon>organismal metagenomes</taxon>
    </lineage>
</organism>
<keyword evidence="1" id="KW-1133">Transmembrane helix</keyword>
<feature type="non-terminal residue" evidence="2">
    <location>
        <position position="1"/>
    </location>
</feature>
<name>W1YNS4_9ZZZZ</name>
<keyword evidence="1" id="KW-0472">Membrane</keyword>
<protein>
    <submittedName>
        <fullName evidence="2">p-ATPase superfamily cation transporter</fullName>
    </submittedName>
</protein>
<proteinExistence type="predicted"/>
<accession>W1YNS4</accession>
<comment type="caution">
    <text evidence="2">The sequence shown here is derived from an EMBL/GenBank/DDBJ whole genome shotgun (WGS) entry which is preliminary data.</text>
</comment>
<evidence type="ECO:0000313" key="2">
    <source>
        <dbReference type="EMBL" id="ETJ43385.1"/>
    </source>
</evidence>